<reference evidence="1" key="1">
    <citation type="submission" date="2014-11" db="EMBL/GenBank/DDBJ databases">
        <authorList>
            <person name="Amaro Gonzalez C."/>
        </authorList>
    </citation>
    <scope>NUCLEOTIDE SEQUENCE</scope>
</reference>
<proteinExistence type="predicted"/>
<protein>
    <submittedName>
        <fullName evidence="1">Uncharacterized protein</fullName>
    </submittedName>
</protein>
<accession>A0A0E9Y1U4</accession>
<sequence length="37" mass="4325">MNKVNRFYIKNITHIEDKLVQRNCSGLLCSLTNSSRK</sequence>
<evidence type="ECO:0000313" key="1">
    <source>
        <dbReference type="EMBL" id="JAI07964.1"/>
    </source>
</evidence>
<dbReference type="EMBL" id="GBXM01000614">
    <property type="protein sequence ID" value="JAI07964.1"/>
    <property type="molecule type" value="Transcribed_RNA"/>
</dbReference>
<dbReference type="AlphaFoldDB" id="A0A0E9Y1U4"/>
<organism evidence="1">
    <name type="scientific">Anguilla anguilla</name>
    <name type="common">European freshwater eel</name>
    <name type="synonym">Muraena anguilla</name>
    <dbReference type="NCBI Taxonomy" id="7936"/>
    <lineage>
        <taxon>Eukaryota</taxon>
        <taxon>Metazoa</taxon>
        <taxon>Chordata</taxon>
        <taxon>Craniata</taxon>
        <taxon>Vertebrata</taxon>
        <taxon>Euteleostomi</taxon>
        <taxon>Actinopterygii</taxon>
        <taxon>Neopterygii</taxon>
        <taxon>Teleostei</taxon>
        <taxon>Anguilliformes</taxon>
        <taxon>Anguillidae</taxon>
        <taxon>Anguilla</taxon>
    </lineage>
</organism>
<reference evidence="1" key="2">
    <citation type="journal article" date="2015" name="Fish Shellfish Immunol.">
        <title>Early steps in the European eel (Anguilla anguilla)-Vibrio vulnificus interaction in the gills: Role of the RtxA13 toxin.</title>
        <authorList>
            <person name="Callol A."/>
            <person name="Pajuelo D."/>
            <person name="Ebbesson L."/>
            <person name="Teles M."/>
            <person name="MacKenzie S."/>
            <person name="Amaro C."/>
        </authorList>
    </citation>
    <scope>NUCLEOTIDE SEQUENCE</scope>
</reference>
<name>A0A0E9Y1U4_ANGAN</name>